<feature type="compositionally biased region" description="Basic and acidic residues" evidence="1">
    <location>
        <begin position="1"/>
        <end position="18"/>
    </location>
</feature>
<evidence type="ECO:0000313" key="3">
    <source>
        <dbReference type="Proteomes" id="UP000263094"/>
    </source>
</evidence>
<organism evidence="2 3">
    <name type="scientific">Streptomyces triticagri</name>
    <dbReference type="NCBI Taxonomy" id="2293568"/>
    <lineage>
        <taxon>Bacteria</taxon>
        <taxon>Bacillati</taxon>
        <taxon>Actinomycetota</taxon>
        <taxon>Actinomycetes</taxon>
        <taxon>Kitasatosporales</taxon>
        <taxon>Streptomycetaceae</taxon>
        <taxon>Streptomyces</taxon>
    </lineage>
</organism>
<sequence>MPDPAEDARRAEGARWAEDAGPAEGARGAEDARRAEGARGAEDARRAERPDGLRMPDGLDVEGADGHSGQGDVRGPLPHRLRAGHPRCQRSRRRGEFPATPSRSYPGDAPCRAHVSPPTSTAARSSPSRAPSPPRPG</sequence>
<gene>
    <name evidence="2" type="ORF">DY218_20240</name>
</gene>
<feature type="compositionally biased region" description="Basic and acidic residues" evidence="1">
    <location>
        <begin position="27"/>
        <end position="54"/>
    </location>
</feature>
<protein>
    <submittedName>
        <fullName evidence="2">Uncharacterized protein</fullName>
    </submittedName>
</protein>
<feature type="region of interest" description="Disordered" evidence="1">
    <location>
        <begin position="1"/>
        <end position="137"/>
    </location>
</feature>
<feature type="compositionally biased region" description="Low complexity" evidence="1">
    <location>
        <begin position="116"/>
        <end position="129"/>
    </location>
</feature>
<dbReference type="AlphaFoldDB" id="A0A372M1S4"/>
<evidence type="ECO:0000256" key="1">
    <source>
        <dbReference type="SAM" id="MobiDB-lite"/>
    </source>
</evidence>
<dbReference type="EMBL" id="QUAK01000110">
    <property type="protein sequence ID" value="RFU84878.1"/>
    <property type="molecule type" value="Genomic_DNA"/>
</dbReference>
<keyword evidence="3" id="KW-1185">Reference proteome</keyword>
<feature type="compositionally biased region" description="Basic residues" evidence="1">
    <location>
        <begin position="77"/>
        <end position="93"/>
    </location>
</feature>
<accession>A0A372M1S4</accession>
<proteinExistence type="predicted"/>
<dbReference type="Proteomes" id="UP000263094">
    <property type="component" value="Unassembled WGS sequence"/>
</dbReference>
<name>A0A372M1S4_9ACTN</name>
<evidence type="ECO:0000313" key="2">
    <source>
        <dbReference type="EMBL" id="RFU84878.1"/>
    </source>
</evidence>
<comment type="caution">
    <text evidence="2">The sequence shown here is derived from an EMBL/GenBank/DDBJ whole genome shotgun (WGS) entry which is preliminary data.</text>
</comment>
<reference evidence="2 3" key="1">
    <citation type="submission" date="2018-08" db="EMBL/GenBank/DDBJ databases">
        <title>Isolation, diversity and antifungal activity of Actinobacteria from wheat.</title>
        <authorList>
            <person name="Han C."/>
        </authorList>
    </citation>
    <scope>NUCLEOTIDE SEQUENCE [LARGE SCALE GENOMIC DNA]</scope>
    <source>
        <strain evidence="2 3">NEAU-YY421</strain>
    </source>
</reference>